<gene>
    <name evidence="1" type="ORF">DVH21_05425</name>
</gene>
<sequence length="62" mass="6592">MSTVHVVPVGDLIAHDSSGGQPCVCGPTTKPVKAEDGSMGWMVVHHSLDGRELREPRGRSAR</sequence>
<evidence type="ECO:0000313" key="1">
    <source>
        <dbReference type="EMBL" id="AXH89423.1"/>
    </source>
</evidence>
<reference evidence="1 2" key="1">
    <citation type="submission" date="2018-07" db="EMBL/GenBank/DDBJ databases">
        <authorList>
            <person name="Ye Y."/>
        </authorList>
    </citation>
    <scope>NUCLEOTIDE SEQUENCE [LARGE SCALE GENOMIC DNA]</scope>
    <source>
        <strain evidence="2">H14(2018)</strain>
    </source>
</reference>
<proteinExistence type="predicted"/>
<dbReference type="AlphaFoldDB" id="A0A6N3JWP2"/>
<name>A0A6N3JWP2_9ACTN</name>
<dbReference type="EMBL" id="CP031263">
    <property type="protein sequence ID" value="AXH89423.1"/>
    <property type="molecule type" value="Genomic_DNA"/>
</dbReference>
<accession>A0A6N3JWP2</accession>
<protein>
    <submittedName>
        <fullName evidence="1">Uncharacterized protein</fullName>
    </submittedName>
</protein>
<dbReference type="Proteomes" id="UP000253958">
    <property type="component" value="Chromosome"/>
</dbReference>
<dbReference type="RefSeq" id="WP_114918977.1">
    <property type="nucleotide sequence ID" value="NZ_CP031263.1"/>
</dbReference>
<reference evidence="1 2" key="2">
    <citation type="submission" date="2018-08" db="EMBL/GenBank/DDBJ databases">
        <title>Streptomyces kandeliansis sp. nov., an endophytic bacterium isolated from mangrove plant.</title>
        <authorList>
            <person name="Wang R."/>
        </authorList>
    </citation>
    <scope>NUCLEOTIDE SEQUENCE [LARGE SCALE GENOMIC DNA]</scope>
    <source>
        <strain evidence="2">H14(2018)</strain>
    </source>
</reference>
<organism evidence="1 2">
    <name type="scientific">Micromonospora aurantiaca</name>
    <name type="common">nom. illeg.</name>
    <dbReference type="NCBI Taxonomy" id="47850"/>
    <lineage>
        <taxon>Bacteria</taxon>
        <taxon>Bacillati</taxon>
        <taxon>Actinomycetota</taxon>
        <taxon>Actinomycetes</taxon>
        <taxon>Micromonosporales</taxon>
        <taxon>Micromonosporaceae</taxon>
        <taxon>Micromonospora</taxon>
    </lineage>
</organism>
<evidence type="ECO:0000313" key="2">
    <source>
        <dbReference type="Proteomes" id="UP000253958"/>
    </source>
</evidence>